<dbReference type="EMBL" id="CADCXV010000659">
    <property type="protein sequence ID" value="CAB0031894.1"/>
    <property type="molecule type" value="Genomic_DNA"/>
</dbReference>
<evidence type="ECO:0000313" key="3">
    <source>
        <dbReference type="Proteomes" id="UP000479190"/>
    </source>
</evidence>
<reference evidence="2 3" key="1">
    <citation type="submission" date="2020-02" db="EMBL/GenBank/DDBJ databases">
        <authorList>
            <person name="Ferguson B K."/>
        </authorList>
    </citation>
    <scope>NUCLEOTIDE SEQUENCE [LARGE SCALE GENOMIC DNA]</scope>
</reference>
<name>A0A6H5I5Q4_9HYME</name>
<feature type="region of interest" description="Disordered" evidence="1">
    <location>
        <begin position="62"/>
        <end position="112"/>
    </location>
</feature>
<evidence type="ECO:0000313" key="2">
    <source>
        <dbReference type="EMBL" id="CAB0031894.1"/>
    </source>
</evidence>
<keyword evidence="3" id="KW-1185">Reference proteome</keyword>
<proteinExistence type="predicted"/>
<dbReference type="AlphaFoldDB" id="A0A6H5I5Q4"/>
<sequence length="112" mass="12204">METITVTVGDCSIRSSLCIRYLGLYIDFRLRFDQHLRIDSEKAARVAGALAKIMPNTGSTHLELSDGDAGLHPSSRGCTSTSLPARDQQATTRLLRRDVRDIQRTSAGPTSG</sequence>
<organism evidence="2 3">
    <name type="scientific">Trichogramma brassicae</name>
    <dbReference type="NCBI Taxonomy" id="86971"/>
    <lineage>
        <taxon>Eukaryota</taxon>
        <taxon>Metazoa</taxon>
        <taxon>Ecdysozoa</taxon>
        <taxon>Arthropoda</taxon>
        <taxon>Hexapoda</taxon>
        <taxon>Insecta</taxon>
        <taxon>Pterygota</taxon>
        <taxon>Neoptera</taxon>
        <taxon>Endopterygota</taxon>
        <taxon>Hymenoptera</taxon>
        <taxon>Apocrita</taxon>
        <taxon>Proctotrupomorpha</taxon>
        <taxon>Chalcidoidea</taxon>
        <taxon>Trichogrammatidae</taxon>
        <taxon>Trichogramma</taxon>
    </lineage>
</organism>
<feature type="compositionally biased region" description="Polar residues" evidence="1">
    <location>
        <begin position="76"/>
        <end position="92"/>
    </location>
</feature>
<dbReference type="Proteomes" id="UP000479190">
    <property type="component" value="Unassembled WGS sequence"/>
</dbReference>
<gene>
    <name evidence="2" type="ORF">TBRA_LOCUS3850</name>
</gene>
<accession>A0A6H5I5Q4</accession>
<evidence type="ECO:0000256" key="1">
    <source>
        <dbReference type="SAM" id="MobiDB-lite"/>
    </source>
</evidence>
<protein>
    <submittedName>
        <fullName evidence="2">Uncharacterized protein</fullName>
    </submittedName>
</protein>